<dbReference type="SUPFAM" id="SSF52540">
    <property type="entry name" value="P-loop containing nucleoside triphosphate hydrolases"/>
    <property type="match status" value="1"/>
</dbReference>
<dbReference type="InterPro" id="IPR003593">
    <property type="entry name" value="AAA+_ATPase"/>
</dbReference>
<dbReference type="PANTHER" id="PTHR24221:SF654">
    <property type="entry name" value="ATP-BINDING CASSETTE SUB-FAMILY B MEMBER 6"/>
    <property type="match status" value="1"/>
</dbReference>
<dbReference type="Proteomes" id="UP000290876">
    <property type="component" value="Chromosome"/>
</dbReference>
<dbReference type="InterPro" id="IPR039421">
    <property type="entry name" value="Type_1_exporter"/>
</dbReference>
<dbReference type="FunFam" id="3.40.50.300:FF:000221">
    <property type="entry name" value="Multidrug ABC transporter ATP-binding protein"/>
    <property type="match status" value="1"/>
</dbReference>
<accession>A0A449B9Y6</accession>
<keyword evidence="13" id="KW-0378">Hydrolase</keyword>
<dbReference type="Gene3D" id="3.40.50.300">
    <property type="entry name" value="P-loop containing nucleotide triphosphate hydrolases"/>
    <property type="match status" value="1"/>
</dbReference>
<dbReference type="KEGG" id="mcob:NCTC10184_00216"/>
<dbReference type="SUPFAM" id="SSF90123">
    <property type="entry name" value="ABC transporter transmembrane region"/>
    <property type="match status" value="1"/>
</dbReference>
<evidence type="ECO:0000313" key="13">
    <source>
        <dbReference type="EMBL" id="VEU78001.1"/>
    </source>
</evidence>
<dbReference type="EMBL" id="LR215043">
    <property type="protein sequence ID" value="VEU78001.1"/>
    <property type="molecule type" value="Genomic_DNA"/>
</dbReference>
<dbReference type="AlphaFoldDB" id="A0A449B9Y6"/>
<dbReference type="OrthoDB" id="383768at2"/>
<dbReference type="InterPro" id="IPR017871">
    <property type="entry name" value="ABC_transporter-like_CS"/>
</dbReference>
<keyword evidence="14" id="KW-1185">Reference proteome</keyword>
<feature type="transmembrane region" description="Helical" evidence="10">
    <location>
        <begin position="73"/>
        <end position="91"/>
    </location>
</feature>
<dbReference type="RefSeq" id="WP_129622854.1">
    <property type="nucleotide sequence ID" value="NZ_LR215043.1"/>
</dbReference>
<dbReference type="PANTHER" id="PTHR24221">
    <property type="entry name" value="ATP-BINDING CASSETTE SUB-FAMILY B"/>
    <property type="match status" value="1"/>
</dbReference>
<keyword evidence="6" id="KW-0547">Nucleotide-binding</keyword>
<gene>
    <name evidence="13" type="primary">mldB1_2</name>
    <name evidence="13" type="ORF">NCTC10184_00216</name>
</gene>
<evidence type="ECO:0000256" key="2">
    <source>
        <dbReference type="ARBA" id="ARBA00005417"/>
    </source>
</evidence>
<dbReference type="InterPro" id="IPR027417">
    <property type="entry name" value="P-loop_NTPase"/>
</dbReference>
<evidence type="ECO:0000259" key="12">
    <source>
        <dbReference type="PROSITE" id="PS50929"/>
    </source>
</evidence>
<dbReference type="PROSITE" id="PS50929">
    <property type="entry name" value="ABC_TM1F"/>
    <property type="match status" value="1"/>
</dbReference>
<evidence type="ECO:0000256" key="8">
    <source>
        <dbReference type="ARBA" id="ARBA00022989"/>
    </source>
</evidence>
<dbReference type="PROSITE" id="PS50893">
    <property type="entry name" value="ABC_TRANSPORTER_2"/>
    <property type="match status" value="1"/>
</dbReference>
<keyword evidence="3" id="KW-0813">Transport</keyword>
<feature type="domain" description="ABC transmembrane type-1" evidence="12">
    <location>
        <begin position="55"/>
        <end position="331"/>
    </location>
</feature>
<keyword evidence="5 10" id="KW-0812">Transmembrane</keyword>
<dbReference type="Pfam" id="PF00005">
    <property type="entry name" value="ABC_tran"/>
    <property type="match status" value="1"/>
</dbReference>
<organism evidence="13 14">
    <name type="scientific">Mycoplasmopsis columbinasalis</name>
    <dbReference type="NCBI Taxonomy" id="114880"/>
    <lineage>
        <taxon>Bacteria</taxon>
        <taxon>Bacillati</taxon>
        <taxon>Mycoplasmatota</taxon>
        <taxon>Mycoplasmoidales</taxon>
        <taxon>Metamycoplasmataceae</taxon>
        <taxon>Mycoplasmopsis</taxon>
    </lineage>
</organism>
<evidence type="ECO:0000256" key="7">
    <source>
        <dbReference type="ARBA" id="ARBA00022840"/>
    </source>
</evidence>
<evidence type="ECO:0000256" key="4">
    <source>
        <dbReference type="ARBA" id="ARBA00022475"/>
    </source>
</evidence>
<feature type="domain" description="ABC transporter" evidence="11">
    <location>
        <begin position="364"/>
        <end position="600"/>
    </location>
</feature>
<proteinExistence type="inferred from homology"/>
<dbReference type="InterPro" id="IPR003439">
    <property type="entry name" value="ABC_transporter-like_ATP-bd"/>
</dbReference>
<dbReference type="Pfam" id="PF00664">
    <property type="entry name" value="ABC_membrane"/>
    <property type="match status" value="1"/>
</dbReference>
<dbReference type="GO" id="GO:0016887">
    <property type="term" value="F:ATP hydrolysis activity"/>
    <property type="evidence" value="ECO:0007669"/>
    <property type="project" value="InterPro"/>
</dbReference>
<dbReference type="EC" id="3.6.3.-" evidence="13"/>
<evidence type="ECO:0000313" key="14">
    <source>
        <dbReference type="Proteomes" id="UP000290876"/>
    </source>
</evidence>
<dbReference type="SMART" id="SM00382">
    <property type="entry name" value="AAA"/>
    <property type="match status" value="1"/>
</dbReference>
<keyword evidence="4" id="KW-1003">Cell membrane</keyword>
<dbReference type="InterPro" id="IPR011527">
    <property type="entry name" value="ABC1_TM_dom"/>
</dbReference>
<protein>
    <submittedName>
        <fullName evidence="13">ABC-type multidrug/protein/lipid transport system ATPase component</fullName>
        <ecNumber evidence="13">3.6.3.-</ecNumber>
    </submittedName>
</protein>
<evidence type="ECO:0000256" key="6">
    <source>
        <dbReference type="ARBA" id="ARBA00022741"/>
    </source>
</evidence>
<evidence type="ECO:0000256" key="5">
    <source>
        <dbReference type="ARBA" id="ARBA00022692"/>
    </source>
</evidence>
<name>A0A449B9Y6_9BACT</name>
<feature type="transmembrane region" description="Helical" evidence="10">
    <location>
        <begin position="34"/>
        <end position="61"/>
    </location>
</feature>
<dbReference type="CDD" id="cd18547">
    <property type="entry name" value="ABC_6TM_Tm288_like"/>
    <property type="match status" value="1"/>
</dbReference>
<dbReference type="PROSITE" id="PS00211">
    <property type="entry name" value="ABC_TRANSPORTER_1"/>
    <property type="match status" value="1"/>
</dbReference>
<evidence type="ECO:0000256" key="10">
    <source>
        <dbReference type="SAM" id="Phobius"/>
    </source>
</evidence>
<dbReference type="GO" id="GO:0034040">
    <property type="term" value="F:ATPase-coupled lipid transmembrane transporter activity"/>
    <property type="evidence" value="ECO:0007669"/>
    <property type="project" value="TreeGrafter"/>
</dbReference>
<dbReference type="Gene3D" id="1.20.1560.10">
    <property type="entry name" value="ABC transporter type 1, transmembrane domain"/>
    <property type="match status" value="1"/>
</dbReference>
<keyword evidence="9 10" id="KW-0472">Membrane</keyword>
<dbReference type="GO" id="GO:0005524">
    <property type="term" value="F:ATP binding"/>
    <property type="evidence" value="ECO:0007669"/>
    <property type="project" value="UniProtKB-KW"/>
</dbReference>
<sequence length="612" mass="70206">MRRHHYLFNSKNDLHKLSVKDFFRFLQRIKFSPLMWFVSITVSILVPVITNGATYFVGYIIDSRFTHIDFVNFDYKTFAILIFLLSLMYILHKCLKIAQNRIFYSAVLKLSYELLLESYLKIQKMPISYFDSKKTGDIMSLLTNDIVNITQALLNFFSEMINITLEFTFVFVLMFIYSPILASVAIGLMLISLTIMYLIIRKNQRFFIQQQYAFGDFQGYLEEVFDAFALIRLTKQQEKISKNFDAYNKALVKPNLKSAKRNILTYPLSQFMKHINILIIIALGSYLILNNINSGGIQQLTPGLLVTFTIYINNVSNTIIQILDLISSVQQGLSSIYRLQQLLNQKLPVNQDELNELDYKQGLVEFRDVAFGYNGSTTELAVENINFKILPGQTVALVGHTGSGKTTIAKLLAKFYVPTKGQIFIDEQEVQSIKDDSWRKHIDMVLQDTYIFNATLRDNLRLFNENITDEEIYNKVDQITGRSFIDPMPQQLDTMLESNASNLSHGQKQLISIIRSLISNHPITILDEATSSIDTITEAQIQKTMDFLIENRSCLIIAHRLSTIVNADLILVVDHGKIIERGTHSELMELNGKYAQLYKIGFKETLSENGSN</sequence>
<evidence type="ECO:0000256" key="1">
    <source>
        <dbReference type="ARBA" id="ARBA00004651"/>
    </source>
</evidence>
<dbReference type="InterPro" id="IPR036640">
    <property type="entry name" value="ABC1_TM_sf"/>
</dbReference>
<comment type="similarity">
    <text evidence="2">Belongs to the ABC transporter superfamily.</text>
</comment>
<keyword evidence="7" id="KW-0067">ATP-binding</keyword>
<feature type="transmembrane region" description="Helical" evidence="10">
    <location>
        <begin position="271"/>
        <end position="289"/>
    </location>
</feature>
<feature type="transmembrane region" description="Helical" evidence="10">
    <location>
        <begin position="152"/>
        <end position="174"/>
    </location>
</feature>
<dbReference type="GO" id="GO:0005886">
    <property type="term" value="C:plasma membrane"/>
    <property type="evidence" value="ECO:0007669"/>
    <property type="project" value="UniProtKB-SubCell"/>
</dbReference>
<feature type="transmembrane region" description="Helical" evidence="10">
    <location>
        <begin position="180"/>
        <end position="200"/>
    </location>
</feature>
<comment type="subcellular location">
    <subcellularLocation>
        <location evidence="1">Cell membrane</location>
        <topology evidence="1">Multi-pass membrane protein</topology>
    </subcellularLocation>
</comment>
<evidence type="ECO:0000259" key="11">
    <source>
        <dbReference type="PROSITE" id="PS50893"/>
    </source>
</evidence>
<keyword evidence="8 10" id="KW-1133">Transmembrane helix</keyword>
<evidence type="ECO:0000256" key="9">
    <source>
        <dbReference type="ARBA" id="ARBA00023136"/>
    </source>
</evidence>
<dbReference type="GO" id="GO:0140359">
    <property type="term" value="F:ABC-type transporter activity"/>
    <property type="evidence" value="ECO:0007669"/>
    <property type="project" value="InterPro"/>
</dbReference>
<evidence type="ECO:0000256" key="3">
    <source>
        <dbReference type="ARBA" id="ARBA00022448"/>
    </source>
</evidence>
<reference evidence="13 14" key="1">
    <citation type="submission" date="2019-01" db="EMBL/GenBank/DDBJ databases">
        <authorList>
            <consortium name="Pathogen Informatics"/>
        </authorList>
    </citation>
    <scope>NUCLEOTIDE SEQUENCE [LARGE SCALE GENOMIC DNA]</scope>
    <source>
        <strain evidence="13 14">NCTC10184</strain>
    </source>
</reference>